<protein>
    <submittedName>
        <fullName evidence="7">AAA family ATPase</fullName>
    </submittedName>
</protein>
<dbReference type="SMART" id="SM00382">
    <property type="entry name" value="AAA"/>
    <property type="match status" value="1"/>
</dbReference>
<dbReference type="InterPro" id="IPR025943">
    <property type="entry name" value="Sigma_54_int_dom_ATP-bd_2"/>
</dbReference>
<keyword evidence="4" id="KW-0238">DNA-binding</keyword>
<evidence type="ECO:0000313" key="8">
    <source>
        <dbReference type="Proteomes" id="UP000245977"/>
    </source>
</evidence>
<accession>A0A2S2F8W9</accession>
<dbReference type="PRINTS" id="PR01590">
    <property type="entry name" value="HTHFIS"/>
</dbReference>
<evidence type="ECO:0000256" key="5">
    <source>
        <dbReference type="ARBA" id="ARBA00023163"/>
    </source>
</evidence>
<dbReference type="RefSeq" id="WP_042892674.1">
    <property type="nucleotide sequence ID" value="NZ_CP029396.2"/>
</dbReference>
<evidence type="ECO:0000256" key="3">
    <source>
        <dbReference type="ARBA" id="ARBA00023015"/>
    </source>
</evidence>
<sequence length="568" mass="63597">MAQTVRLKDWDKSSPGISEISSRLRFSFETGQIWLDEERMVLMHSSALMALRKELINTLGIERTRGVLTRIGYTAGLRDAEIVKASYRDLSDLELFHKGTLLHALEGMVKVELKDIQIDIPNGKYYIDGIWKNSLDHYLHKKLFGPNHSPVAWCELGYATGYVSGIMNRFILHKQIETTPLGPHFIGKPLEEWDDIAEDLKYYQSDSIVEQLFILQDQVEDLRKSLPHPILPVDVIGNSPRFKEAWSLAKKASSSTVTVLLLGETGVGKDVFANAIHNSSPRAKQPFVAVNCGALPNDLIESELFGIEKGAYTGAQTSREGRFERADGGTLFLDEVGELSLKAQTRLLRALQSGDIDRLGSTETRKVNVRVIAATNVDLAEAVAQGTFRKDLYYRLNVFPVSIPPLKERKEDILALAECFIDKFSAREGLRIKGLTDKAIHALQSHDWPGNIRELENVIERGIILASQDSFIDASMLFPPSYTTLLDENIAVLDLEGKISETVKQPMEDFVTELLDKKVPLEELENLVVKAAIERCEGNLCATARLLGISRAQIGYKYKKIFSETIPK</sequence>
<dbReference type="PANTHER" id="PTHR32071:SF121">
    <property type="entry name" value="SIGMA L-DEPENDENT TRANSCRIPTIONAL REGULATOR YQIR-RELATED"/>
    <property type="match status" value="1"/>
</dbReference>
<keyword evidence="3" id="KW-0805">Transcription regulation</keyword>
<organism evidence="7 8">
    <name type="scientific">Acinetobacter defluvii</name>
    <dbReference type="NCBI Taxonomy" id="1871111"/>
    <lineage>
        <taxon>Bacteria</taxon>
        <taxon>Pseudomonadati</taxon>
        <taxon>Pseudomonadota</taxon>
        <taxon>Gammaproteobacteria</taxon>
        <taxon>Moraxellales</taxon>
        <taxon>Moraxellaceae</taxon>
        <taxon>Acinetobacter</taxon>
    </lineage>
</organism>
<dbReference type="InterPro" id="IPR058031">
    <property type="entry name" value="AAA_lid_NorR"/>
</dbReference>
<dbReference type="InterPro" id="IPR025944">
    <property type="entry name" value="Sigma_54_int_dom_CS"/>
</dbReference>
<dbReference type="SUPFAM" id="SSF46689">
    <property type="entry name" value="Homeodomain-like"/>
    <property type="match status" value="1"/>
</dbReference>
<dbReference type="InterPro" id="IPR027417">
    <property type="entry name" value="P-loop_NTPase"/>
</dbReference>
<reference evidence="7" key="1">
    <citation type="submission" date="2019-08" db="EMBL/GenBank/DDBJ databases">
        <title>The complete genome of Acinetobacter defluvii strain WCHAD010030.</title>
        <authorList>
            <person name="Hu Y."/>
            <person name="Qin J."/>
            <person name="Feng Y."/>
            <person name="Zong Z."/>
        </authorList>
    </citation>
    <scope>NUCLEOTIDE SEQUENCE</scope>
    <source>
        <strain evidence="7">WCHA30</strain>
        <plasmid evidence="7">pOXA58_010030</plasmid>
    </source>
</reference>
<dbReference type="Pfam" id="PF06505">
    <property type="entry name" value="XylR_N"/>
    <property type="match status" value="1"/>
</dbReference>
<geneLocation type="plasmid" evidence="7 8">
    <name>pOXA58_010030</name>
</geneLocation>
<dbReference type="Proteomes" id="UP000245977">
    <property type="component" value="Plasmid pOXA58_010030"/>
</dbReference>
<keyword evidence="2" id="KW-0067">ATP-binding</keyword>
<dbReference type="PROSITE" id="PS50045">
    <property type="entry name" value="SIGMA54_INTERACT_4"/>
    <property type="match status" value="1"/>
</dbReference>
<dbReference type="PROSITE" id="PS00675">
    <property type="entry name" value="SIGMA54_INTERACT_1"/>
    <property type="match status" value="1"/>
</dbReference>
<feature type="domain" description="Sigma-54 factor interaction" evidence="6">
    <location>
        <begin position="235"/>
        <end position="464"/>
    </location>
</feature>
<dbReference type="PROSITE" id="PS00676">
    <property type="entry name" value="SIGMA54_INTERACT_2"/>
    <property type="match status" value="1"/>
</dbReference>
<dbReference type="Pfam" id="PF25601">
    <property type="entry name" value="AAA_lid_14"/>
    <property type="match status" value="1"/>
</dbReference>
<evidence type="ECO:0000259" key="6">
    <source>
        <dbReference type="PROSITE" id="PS50045"/>
    </source>
</evidence>
<gene>
    <name evidence="7" type="ORF">DJ533_01770</name>
</gene>
<keyword evidence="1" id="KW-0547">Nucleotide-binding</keyword>
<dbReference type="Pfam" id="PF00158">
    <property type="entry name" value="Sigma54_activat"/>
    <property type="match status" value="1"/>
</dbReference>
<evidence type="ECO:0000256" key="4">
    <source>
        <dbReference type="ARBA" id="ARBA00023125"/>
    </source>
</evidence>
<dbReference type="PANTHER" id="PTHR32071">
    <property type="entry name" value="TRANSCRIPTIONAL REGULATORY PROTEIN"/>
    <property type="match status" value="1"/>
</dbReference>
<dbReference type="GO" id="GO:0005524">
    <property type="term" value="F:ATP binding"/>
    <property type="evidence" value="ECO:0007669"/>
    <property type="project" value="UniProtKB-KW"/>
</dbReference>
<dbReference type="InterPro" id="IPR010523">
    <property type="entry name" value="XylR_N"/>
</dbReference>
<keyword evidence="8" id="KW-1185">Reference proteome</keyword>
<dbReference type="InterPro" id="IPR009057">
    <property type="entry name" value="Homeodomain-like_sf"/>
</dbReference>
<dbReference type="Gene3D" id="3.40.50.300">
    <property type="entry name" value="P-loop containing nucleotide triphosphate hydrolases"/>
    <property type="match status" value="1"/>
</dbReference>
<evidence type="ECO:0000313" key="7">
    <source>
        <dbReference type="EMBL" id="AWL27416.1"/>
    </source>
</evidence>
<dbReference type="Gene3D" id="1.10.10.60">
    <property type="entry name" value="Homeodomain-like"/>
    <property type="match status" value="1"/>
</dbReference>
<evidence type="ECO:0000256" key="2">
    <source>
        <dbReference type="ARBA" id="ARBA00022840"/>
    </source>
</evidence>
<name>A0A2S2F8W9_9GAMM</name>
<keyword evidence="5" id="KW-0804">Transcription</keyword>
<dbReference type="Pfam" id="PF02954">
    <property type="entry name" value="HTH_8"/>
    <property type="match status" value="1"/>
</dbReference>
<dbReference type="InterPro" id="IPR002078">
    <property type="entry name" value="Sigma_54_int"/>
</dbReference>
<dbReference type="STRING" id="1871111.GCA_001704615_02448"/>
<dbReference type="InterPro" id="IPR003593">
    <property type="entry name" value="AAA+_ATPase"/>
</dbReference>
<dbReference type="GO" id="GO:0006355">
    <property type="term" value="P:regulation of DNA-templated transcription"/>
    <property type="evidence" value="ECO:0007669"/>
    <property type="project" value="InterPro"/>
</dbReference>
<keyword evidence="7" id="KW-0614">Plasmid</keyword>
<proteinExistence type="predicted"/>
<dbReference type="EMBL" id="CP029396">
    <property type="protein sequence ID" value="AWL27416.1"/>
    <property type="molecule type" value="Genomic_DNA"/>
</dbReference>
<dbReference type="InterPro" id="IPR002197">
    <property type="entry name" value="HTH_Fis"/>
</dbReference>
<dbReference type="CDD" id="cd00009">
    <property type="entry name" value="AAA"/>
    <property type="match status" value="1"/>
</dbReference>
<dbReference type="AlphaFoldDB" id="A0A2S2F8W9"/>
<dbReference type="OrthoDB" id="9804019at2"/>
<dbReference type="SUPFAM" id="SSF52540">
    <property type="entry name" value="P-loop containing nucleoside triphosphate hydrolases"/>
    <property type="match status" value="1"/>
</dbReference>
<dbReference type="InterPro" id="IPR025662">
    <property type="entry name" value="Sigma_54_int_dom_ATP-bd_1"/>
</dbReference>
<dbReference type="KEGG" id="adv:DJ533_01770"/>
<dbReference type="Gene3D" id="1.10.8.60">
    <property type="match status" value="1"/>
</dbReference>
<dbReference type="PROSITE" id="PS00688">
    <property type="entry name" value="SIGMA54_INTERACT_3"/>
    <property type="match status" value="1"/>
</dbReference>
<dbReference type="GO" id="GO:0043565">
    <property type="term" value="F:sequence-specific DNA binding"/>
    <property type="evidence" value="ECO:0007669"/>
    <property type="project" value="InterPro"/>
</dbReference>
<dbReference type="FunFam" id="3.40.50.300:FF:000006">
    <property type="entry name" value="DNA-binding transcriptional regulator NtrC"/>
    <property type="match status" value="1"/>
</dbReference>
<evidence type="ECO:0000256" key="1">
    <source>
        <dbReference type="ARBA" id="ARBA00022741"/>
    </source>
</evidence>